<dbReference type="GO" id="GO:0005737">
    <property type="term" value="C:cytoplasm"/>
    <property type="evidence" value="ECO:0007669"/>
    <property type="project" value="UniProtKB-SubCell"/>
</dbReference>
<evidence type="ECO:0000256" key="4">
    <source>
        <dbReference type="ARBA" id="ARBA00022490"/>
    </source>
</evidence>
<evidence type="ECO:0000256" key="5">
    <source>
        <dbReference type="ARBA" id="ARBA00022603"/>
    </source>
</evidence>
<dbReference type="NCBIfam" id="NF001453">
    <property type="entry name" value="PRK00312.1"/>
    <property type="match status" value="1"/>
</dbReference>
<comment type="caution">
    <text evidence="8">The sequence shown here is derived from an EMBL/GenBank/DDBJ whole genome shotgun (WGS) entry which is preliminary data.</text>
</comment>
<dbReference type="EMBL" id="CASHTH010002081">
    <property type="protein sequence ID" value="CAI8024499.1"/>
    <property type="molecule type" value="Genomic_DNA"/>
</dbReference>
<evidence type="ECO:0000256" key="2">
    <source>
        <dbReference type="ARBA" id="ARBA00005369"/>
    </source>
</evidence>
<organism evidence="8 9">
    <name type="scientific">Geodia barretti</name>
    <name type="common">Barrett's horny sponge</name>
    <dbReference type="NCBI Taxonomy" id="519541"/>
    <lineage>
        <taxon>Eukaryota</taxon>
        <taxon>Metazoa</taxon>
        <taxon>Porifera</taxon>
        <taxon>Demospongiae</taxon>
        <taxon>Heteroscleromorpha</taxon>
        <taxon>Tetractinellida</taxon>
        <taxon>Astrophorina</taxon>
        <taxon>Geodiidae</taxon>
        <taxon>Geodia</taxon>
    </lineage>
</organism>
<dbReference type="GO" id="GO:0032259">
    <property type="term" value="P:methylation"/>
    <property type="evidence" value="ECO:0007669"/>
    <property type="project" value="UniProtKB-KW"/>
</dbReference>
<dbReference type="NCBIfam" id="TIGR00080">
    <property type="entry name" value="pimt"/>
    <property type="match status" value="1"/>
</dbReference>
<keyword evidence="4" id="KW-0963">Cytoplasm</keyword>
<dbReference type="GO" id="GO:0004719">
    <property type="term" value="F:protein-L-isoaspartate (D-aspartate) O-methyltransferase activity"/>
    <property type="evidence" value="ECO:0007669"/>
    <property type="project" value="UniProtKB-EC"/>
</dbReference>
<keyword evidence="9" id="KW-1185">Reference proteome</keyword>
<dbReference type="PANTHER" id="PTHR11579">
    <property type="entry name" value="PROTEIN-L-ISOASPARTATE O-METHYLTRANSFERASE"/>
    <property type="match status" value="1"/>
</dbReference>
<evidence type="ECO:0000256" key="3">
    <source>
        <dbReference type="ARBA" id="ARBA00011890"/>
    </source>
</evidence>
<dbReference type="CDD" id="cd02440">
    <property type="entry name" value="AdoMet_MTases"/>
    <property type="match status" value="1"/>
</dbReference>
<dbReference type="PANTHER" id="PTHR11579:SF0">
    <property type="entry name" value="PROTEIN-L-ISOASPARTATE(D-ASPARTATE) O-METHYLTRANSFERASE"/>
    <property type="match status" value="1"/>
</dbReference>
<dbReference type="EC" id="2.1.1.77" evidence="3"/>
<dbReference type="PROSITE" id="PS01279">
    <property type="entry name" value="PCMT"/>
    <property type="match status" value="1"/>
</dbReference>
<dbReference type="Pfam" id="PF01135">
    <property type="entry name" value="PCMT"/>
    <property type="match status" value="1"/>
</dbReference>
<dbReference type="InterPro" id="IPR029063">
    <property type="entry name" value="SAM-dependent_MTases_sf"/>
</dbReference>
<reference evidence="8" key="1">
    <citation type="submission" date="2023-03" db="EMBL/GenBank/DDBJ databases">
        <authorList>
            <person name="Steffen K."/>
            <person name="Cardenas P."/>
        </authorList>
    </citation>
    <scope>NUCLEOTIDE SEQUENCE</scope>
</reference>
<evidence type="ECO:0000256" key="7">
    <source>
        <dbReference type="ARBA" id="ARBA00022691"/>
    </source>
</evidence>
<evidence type="ECO:0000256" key="1">
    <source>
        <dbReference type="ARBA" id="ARBA00004496"/>
    </source>
</evidence>
<dbReference type="Proteomes" id="UP001174909">
    <property type="component" value="Unassembled WGS sequence"/>
</dbReference>
<proteinExistence type="inferred from homology"/>
<evidence type="ECO:0000256" key="6">
    <source>
        <dbReference type="ARBA" id="ARBA00022679"/>
    </source>
</evidence>
<keyword evidence="6" id="KW-0808">Transferase</keyword>
<evidence type="ECO:0000313" key="8">
    <source>
        <dbReference type="EMBL" id="CAI8024499.1"/>
    </source>
</evidence>
<dbReference type="HAMAP" id="MF_00090">
    <property type="entry name" value="PIMT"/>
    <property type="match status" value="1"/>
</dbReference>
<keyword evidence="7" id="KW-0949">S-adenosyl-L-methionine</keyword>
<dbReference type="FunFam" id="3.40.50.150:FF:000010">
    <property type="entry name" value="Protein-L-isoaspartate O-methyltransferase"/>
    <property type="match status" value="1"/>
</dbReference>
<dbReference type="Gene3D" id="3.40.50.150">
    <property type="entry name" value="Vaccinia Virus protein VP39"/>
    <property type="match status" value="1"/>
</dbReference>
<sequence>MVKRQIDAESITDGRIGIKNKSVLEAMRRVLRHEFVPAHLKSRAYIDMPLPIGYDQTISQPYIVAYMTEMLDPKKEYKVLEVGTGSGYQAAVLAELVDHVYTIEIIKELGESAEKRLKRLGYKNVTVKIGDGYFGWEEHAPYDAIIVTAAPDHIPPMLIHQLKPGGQLCIPVGGRFRVQSLTLVQKTESGSIMTRQVMPVSFVPLTGKH</sequence>
<comment type="similarity">
    <text evidence="2">Belongs to the methyltransferase superfamily. L-isoaspartyl/D-aspartyl protein methyltransferase family.</text>
</comment>
<accession>A0AA35S7T5</accession>
<keyword evidence="5" id="KW-0489">Methyltransferase</keyword>
<evidence type="ECO:0000313" key="9">
    <source>
        <dbReference type="Proteomes" id="UP001174909"/>
    </source>
</evidence>
<gene>
    <name evidence="8" type="ORF">GBAR_LOCUS14223</name>
</gene>
<name>A0AA35S7T5_GEOBA</name>
<dbReference type="InterPro" id="IPR000682">
    <property type="entry name" value="PCMT"/>
</dbReference>
<protein>
    <recommendedName>
        <fullName evidence="3">protein-L-isoaspartate(D-aspartate) O-methyltransferase</fullName>
        <ecNumber evidence="3">2.1.1.77</ecNumber>
    </recommendedName>
</protein>
<comment type="subcellular location">
    <subcellularLocation>
        <location evidence="1">Cytoplasm</location>
    </subcellularLocation>
</comment>
<dbReference type="AlphaFoldDB" id="A0AA35S7T5"/>
<dbReference type="SUPFAM" id="SSF53335">
    <property type="entry name" value="S-adenosyl-L-methionine-dependent methyltransferases"/>
    <property type="match status" value="1"/>
</dbReference>